<reference evidence="1 2" key="1">
    <citation type="submission" date="2024-01" db="EMBL/GenBank/DDBJ databases">
        <authorList>
            <person name="Waweru B."/>
        </authorList>
    </citation>
    <scope>NUCLEOTIDE SEQUENCE [LARGE SCALE GENOMIC DNA]</scope>
</reference>
<dbReference type="Proteomes" id="UP001314170">
    <property type="component" value="Unassembled WGS sequence"/>
</dbReference>
<keyword evidence="2" id="KW-1185">Reference proteome</keyword>
<proteinExistence type="predicted"/>
<protein>
    <submittedName>
        <fullName evidence="1">Uncharacterized protein</fullName>
    </submittedName>
</protein>
<name>A0AAV1SJG2_9ROSI</name>
<sequence length="63" mass="7453">MQWGRAKERVMSSRDNWQRCGDDSYDLHQIHAASSFSCKSKTKKGNTEEALWKMLYRKSQREA</sequence>
<dbReference type="AlphaFoldDB" id="A0AAV1SJG2"/>
<organism evidence="1 2">
    <name type="scientific">Dovyalis caffra</name>
    <dbReference type="NCBI Taxonomy" id="77055"/>
    <lineage>
        <taxon>Eukaryota</taxon>
        <taxon>Viridiplantae</taxon>
        <taxon>Streptophyta</taxon>
        <taxon>Embryophyta</taxon>
        <taxon>Tracheophyta</taxon>
        <taxon>Spermatophyta</taxon>
        <taxon>Magnoliopsida</taxon>
        <taxon>eudicotyledons</taxon>
        <taxon>Gunneridae</taxon>
        <taxon>Pentapetalae</taxon>
        <taxon>rosids</taxon>
        <taxon>fabids</taxon>
        <taxon>Malpighiales</taxon>
        <taxon>Salicaceae</taxon>
        <taxon>Flacourtieae</taxon>
        <taxon>Dovyalis</taxon>
    </lineage>
</organism>
<gene>
    <name evidence="1" type="ORF">DCAF_LOCUS23893</name>
</gene>
<evidence type="ECO:0000313" key="2">
    <source>
        <dbReference type="Proteomes" id="UP001314170"/>
    </source>
</evidence>
<evidence type="ECO:0000313" key="1">
    <source>
        <dbReference type="EMBL" id="CAK7351517.1"/>
    </source>
</evidence>
<dbReference type="EMBL" id="CAWUPB010001184">
    <property type="protein sequence ID" value="CAK7351517.1"/>
    <property type="molecule type" value="Genomic_DNA"/>
</dbReference>
<accession>A0AAV1SJG2</accession>
<comment type="caution">
    <text evidence="1">The sequence shown here is derived from an EMBL/GenBank/DDBJ whole genome shotgun (WGS) entry which is preliminary data.</text>
</comment>